<organism evidence="1">
    <name type="scientific">Amphora coffeiformis</name>
    <dbReference type="NCBI Taxonomy" id="265554"/>
    <lineage>
        <taxon>Eukaryota</taxon>
        <taxon>Sar</taxon>
        <taxon>Stramenopiles</taxon>
        <taxon>Ochrophyta</taxon>
        <taxon>Bacillariophyta</taxon>
        <taxon>Bacillariophyceae</taxon>
        <taxon>Bacillariophycidae</taxon>
        <taxon>Thalassiophysales</taxon>
        <taxon>Catenulaceae</taxon>
        <taxon>Amphora</taxon>
    </lineage>
</organism>
<name>A0A7S3LBZ8_9STRA</name>
<dbReference type="SUPFAM" id="SSF54427">
    <property type="entry name" value="NTF2-like"/>
    <property type="match status" value="1"/>
</dbReference>
<proteinExistence type="predicted"/>
<dbReference type="AlphaFoldDB" id="A0A7S3LBZ8"/>
<sequence length="101" mass="10864">MHQAHHALANNTIEIQDICISSSSSSTNGHYKAAVRLLNHGVHKGDFFGIPGSGHEVAWASAVFFTLHQETHQIIDIWAVGDIDGLKHQIGAPVEAIAFAT</sequence>
<dbReference type="Gene3D" id="3.10.450.50">
    <property type="match status" value="1"/>
</dbReference>
<dbReference type="EMBL" id="HBIM01017782">
    <property type="protein sequence ID" value="CAE0416663.1"/>
    <property type="molecule type" value="Transcribed_RNA"/>
</dbReference>
<evidence type="ECO:0000313" key="1">
    <source>
        <dbReference type="EMBL" id="CAE0416663.1"/>
    </source>
</evidence>
<accession>A0A7S3LBZ8</accession>
<protein>
    <submittedName>
        <fullName evidence="1">Uncharacterized protein</fullName>
    </submittedName>
</protein>
<gene>
    <name evidence="1" type="ORF">ACOF00016_LOCUS13689</name>
</gene>
<reference evidence="1" key="1">
    <citation type="submission" date="2021-01" db="EMBL/GenBank/DDBJ databases">
        <authorList>
            <person name="Corre E."/>
            <person name="Pelletier E."/>
            <person name="Niang G."/>
            <person name="Scheremetjew M."/>
            <person name="Finn R."/>
            <person name="Kale V."/>
            <person name="Holt S."/>
            <person name="Cochrane G."/>
            <person name="Meng A."/>
            <person name="Brown T."/>
            <person name="Cohen L."/>
        </authorList>
    </citation>
    <scope>NUCLEOTIDE SEQUENCE</scope>
    <source>
        <strain evidence="1">CCMP127</strain>
    </source>
</reference>
<dbReference type="InterPro" id="IPR032710">
    <property type="entry name" value="NTF2-like_dom_sf"/>
</dbReference>